<proteinExistence type="predicted"/>
<reference evidence="1 2" key="1">
    <citation type="submission" date="2019-11" db="EMBL/GenBank/DDBJ databases">
        <title>Comparative genomics of hydrocarbon-degrading Desulfosarcina strains.</title>
        <authorList>
            <person name="Watanabe M."/>
            <person name="Kojima H."/>
            <person name="Fukui M."/>
        </authorList>
    </citation>
    <scope>NUCLEOTIDE SEQUENCE [LARGE SCALE GENOMIC DNA]</scope>
    <source>
        <strain evidence="1 2">PP31</strain>
    </source>
</reference>
<evidence type="ECO:0000313" key="2">
    <source>
        <dbReference type="Proteomes" id="UP000427769"/>
    </source>
</evidence>
<keyword evidence="2" id="KW-1185">Reference proteome</keyword>
<dbReference type="Proteomes" id="UP000427769">
    <property type="component" value="Chromosome"/>
</dbReference>
<dbReference type="AlphaFoldDB" id="A0A5K7Z0U5"/>
<sequence length="129" mass="15259">MQEKFGSKSNWKKFGITTGKELKSCIKAIFDQHDHQQQVLIGLYQMVFPDWDRIAKIHGYPTAGEDLWKYICRQFQEFDRTHHPDCMPGGIWMNTGFSANQHLEGWEISFENCLVEYNEQIQSEKEMRP</sequence>
<dbReference type="RefSeq" id="WP_155302223.1">
    <property type="nucleotide sequence ID" value="NZ_AP021875.1"/>
</dbReference>
<protein>
    <submittedName>
        <fullName evidence="1">Uncharacterized protein</fullName>
    </submittedName>
</protein>
<organism evidence="1 2">
    <name type="scientific">Desulfosarcina widdelii</name>
    <dbReference type="NCBI Taxonomy" id="947919"/>
    <lineage>
        <taxon>Bacteria</taxon>
        <taxon>Pseudomonadati</taxon>
        <taxon>Thermodesulfobacteriota</taxon>
        <taxon>Desulfobacteria</taxon>
        <taxon>Desulfobacterales</taxon>
        <taxon>Desulfosarcinaceae</taxon>
        <taxon>Desulfosarcina</taxon>
    </lineage>
</organism>
<accession>A0A5K7Z0U5</accession>
<evidence type="ECO:0000313" key="1">
    <source>
        <dbReference type="EMBL" id="BBO73081.1"/>
    </source>
</evidence>
<name>A0A5K7Z0U5_9BACT</name>
<dbReference type="KEGG" id="dwd:DSCW_04980"/>
<dbReference type="OrthoDB" id="5420970at2"/>
<gene>
    <name evidence="1" type="ORF">DSCW_04980</name>
</gene>
<dbReference type="EMBL" id="AP021875">
    <property type="protein sequence ID" value="BBO73081.1"/>
    <property type="molecule type" value="Genomic_DNA"/>
</dbReference>